<dbReference type="Proteomes" id="UP000694401">
    <property type="component" value="Unassembled WGS sequence"/>
</dbReference>
<keyword evidence="3" id="KW-1185">Reference proteome</keyword>
<organism evidence="2 3">
    <name type="scientific">Zosterops lateralis melanops</name>
    <dbReference type="NCBI Taxonomy" id="1220523"/>
    <lineage>
        <taxon>Eukaryota</taxon>
        <taxon>Metazoa</taxon>
        <taxon>Chordata</taxon>
        <taxon>Craniata</taxon>
        <taxon>Vertebrata</taxon>
        <taxon>Euteleostomi</taxon>
        <taxon>Archelosauria</taxon>
        <taxon>Archosauria</taxon>
        <taxon>Dinosauria</taxon>
        <taxon>Saurischia</taxon>
        <taxon>Theropoda</taxon>
        <taxon>Coelurosauria</taxon>
        <taxon>Aves</taxon>
        <taxon>Neognathae</taxon>
        <taxon>Neoaves</taxon>
        <taxon>Telluraves</taxon>
        <taxon>Australaves</taxon>
        <taxon>Passeriformes</taxon>
        <taxon>Sylvioidea</taxon>
        <taxon>Zosteropidae</taxon>
        <taxon>Zosterops</taxon>
    </lineage>
</organism>
<evidence type="ECO:0000313" key="2">
    <source>
        <dbReference type="Ensembl" id="ENSZLMP00000003075.1"/>
    </source>
</evidence>
<proteinExistence type="predicted"/>
<evidence type="ECO:0000256" key="1">
    <source>
        <dbReference type="SAM" id="MobiDB-lite"/>
    </source>
</evidence>
<name>A0A8D2NXM7_ZOSLA</name>
<dbReference type="AlphaFoldDB" id="A0A8D2NXM7"/>
<reference evidence="2" key="2">
    <citation type="submission" date="2025-09" db="UniProtKB">
        <authorList>
            <consortium name="Ensembl"/>
        </authorList>
    </citation>
    <scope>IDENTIFICATION</scope>
</reference>
<accession>A0A8D2NXM7</accession>
<evidence type="ECO:0000313" key="3">
    <source>
        <dbReference type="Proteomes" id="UP000694401"/>
    </source>
</evidence>
<reference evidence="2" key="1">
    <citation type="submission" date="2025-08" db="UniProtKB">
        <authorList>
            <consortium name="Ensembl"/>
        </authorList>
    </citation>
    <scope>IDENTIFICATION</scope>
</reference>
<protein>
    <submittedName>
        <fullName evidence="2">Uncharacterized protein</fullName>
    </submittedName>
</protein>
<dbReference type="Ensembl" id="ENSZLMT00000003187.1">
    <property type="protein sequence ID" value="ENSZLMP00000003075.1"/>
    <property type="gene ID" value="ENSZLMG00000002254.1"/>
</dbReference>
<feature type="region of interest" description="Disordered" evidence="1">
    <location>
        <begin position="1"/>
        <end position="22"/>
    </location>
</feature>
<sequence>MGRDTSQYPRPVQPDLGPLQGWNSQAKIPGGTTCPHPARRWDCSCSQAWECAGSQSQFQLLLGFPASSLELPGCAVCPCLSWEHRSSCACHSVAVLAQNFPGMLSAGVHILGHGSWNHPTDAFKGFRFSSGLLHSTEIMENLGVERT</sequence>